<dbReference type="InterPro" id="IPR005123">
    <property type="entry name" value="Oxoglu/Fe-dep_dioxygenase_dom"/>
</dbReference>
<feature type="domain" description="Fe2OG dioxygenase" evidence="8">
    <location>
        <begin position="238"/>
        <end position="349"/>
    </location>
</feature>
<dbReference type="GO" id="GO:0008198">
    <property type="term" value="F:ferrous iron binding"/>
    <property type="evidence" value="ECO:0007669"/>
    <property type="project" value="TreeGrafter"/>
</dbReference>
<dbReference type="VEuPathDB" id="AmoebaDB:NfTy_031020"/>
<dbReference type="Proteomes" id="UP000444721">
    <property type="component" value="Unassembled WGS sequence"/>
</dbReference>
<accession>A0A6A5CHL7</accession>
<dbReference type="GO" id="GO:0031543">
    <property type="term" value="F:peptidyl-proline dioxygenase activity"/>
    <property type="evidence" value="ECO:0007669"/>
    <property type="project" value="TreeGrafter"/>
</dbReference>
<dbReference type="Gene3D" id="2.60.120.620">
    <property type="entry name" value="q2cbj1_9rhob like domain"/>
    <property type="match status" value="1"/>
</dbReference>
<evidence type="ECO:0000313" key="10">
    <source>
        <dbReference type="Proteomes" id="UP000444721"/>
    </source>
</evidence>
<evidence type="ECO:0000256" key="3">
    <source>
        <dbReference type="ARBA" id="ARBA00022896"/>
    </source>
</evidence>
<evidence type="ECO:0000256" key="2">
    <source>
        <dbReference type="ARBA" id="ARBA00022723"/>
    </source>
</evidence>
<dbReference type="EMBL" id="VFQX01000002">
    <property type="protein sequence ID" value="KAF0984758.1"/>
    <property type="molecule type" value="Genomic_DNA"/>
</dbReference>
<dbReference type="RefSeq" id="XP_044569471.1">
    <property type="nucleotide sequence ID" value="XM_044710219.1"/>
</dbReference>
<keyword evidence="10" id="KW-1185">Reference proteome</keyword>
<keyword evidence="6" id="KW-0408">Iron</keyword>
<evidence type="ECO:0000256" key="6">
    <source>
        <dbReference type="ARBA" id="ARBA00023004"/>
    </source>
</evidence>
<reference evidence="9 10" key="1">
    <citation type="journal article" date="2019" name="Sci. Rep.">
        <title>Nanopore sequencing improves the draft genome of the human pathogenic amoeba Naegleria fowleri.</title>
        <authorList>
            <person name="Liechti N."/>
            <person name="Schurch N."/>
            <person name="Bruggmann R."/>
            <person name="Wittwer M."/>
        </authorList>
    </citation>
    <scope>NUCLEOTIDE SEQUENCE [LARGE SCALE GENOMIC DNA]</scope>
    <source>
        <strain evidence="9 10">ATCC 30894</strain>
    </source>
</reference>
<dbReference type="GO" id="GO:0071456">
    <property type="term" value="P:cellular response to hypoxia"/>
    <property type="evidence" value="ECO:0007669"/>
    <property type="project" value="TreeGrafter"/>
</dbReference>
<keyword evidence="3" id="KW-0847">Vitamin C</keyword>
<gene>
    <name evidence="9" type="ORF">FDP41_000657</name>
</gene>
<dbReference type="AlphaFoldDB" id="A0A6A5CHL7"/>
<feature type="compositionally biased region" description="Acidic residues" evidence="7">
    <location>
        <begin position="27"/>
        <end position="47"/>
    </location>
</feature>
<dbReference type="SMART" id="SM00702">
    <property type="entry name" value="P4Hc"/>
    <property type="match status" value="1"/>
</dbReference>
<evidence type="ECO:0000259" key="8">
    <source>
        <dbReference type="PROSITE" id="PS51471"/>
    </source>
</evidence>
<dbReference type="PANTHER" id="PTHR12907:SF26">
    <property type="entry name" value="HIF PROLYL HYDROXYLASE, ISOFORM C"/>
    <property type="match status" value="1"/>
</dbReference>
<comment type="cofactor">
    <cofactor evidence="1">
        <name>L-ascorbate</name>
        <dbReference type="ChEBI" id="CHEBI:38290"/>
    </cofactor>
</comment>
<keyword evidence="2" id="KW-0479">Metal-binding</keyword>
<dbReference type="OMA" id="RDDSILW"/>
<dbReference type="InterPro" id="IPR051559">
    <property type="entry name" value="HIF_prolyl_hydroxylases"/>
</dbReference>
<keyword evidence="5" id="KW-0560">Oxidoreductase</keyword>
<evidence type="ECO:0000313" key="9">
    <source>
        <dbReference type="EMBL" id="KAF0984758.1"/>
    </source>
</evidence>
<organism evidence="9 10">
    <name type="scientific">Naegleria fowleri</name>
    <name type="common">Brain eating amoeba</name>
    <dbReference type="NCBI Taxonomy" id="5763"/>
    <lineage>
        <taxon>Eukaryota</taxon>
        <taxon>Discoba</taxon>
        <taxon>Heterolobosea</taxon>
        <taxon>Tetramitia</taxon>
        <taxon>Eutetramitia</taxon>
        <taxon>Vahlkampfiidae</taxon>
        <taxon>Naegleria</taxon>
    </lineage>
</organism>
<evidence type="ECO:0000256" key="7">
    <source>
        <dbReference type="SAM" id="MobiDB-lite"/>
    </source>
</evidence>
<keyword evidence="4" id="KW-0223">Dioxygenase</keyword>
<protein>
    <recommendedName>
        <fullName evidence="8">Fe2OG dioxygenase domain-containing protein</fullName>
    </recommendedName>
</protein>
<evidence type="ECO:0000256" key="1">
    <source>
        <dbReference type="ARBA" id="ARBA00001961"/>
    </source>
</evidence>
<dbReference type="VEuPathDB" id="AmoebaDB:FDP41_000657"/>
<dbReference type="PROSITE" id="PS51471">
    <property type="entry name" value="FE2OG_OXY"/>
    <property type="match status" value="1"/>
</dbReference>
<dbReference type="PANTHER" id="PTHR12907">
    <property type="entry name" value="EGL NINE HOMOLOG-RELATED"/>
    <property type="match status" value="1"/>
</dbReference>
<dbReference type="GeneID" id="68107875"/>
<comment type="caution">
    <text evidence="9">The sequence shown here is derived from an EMBL/GenBank/DDBJ whole genome shotgun (WGS) entry which is preliminary data.</text>
</comment>
<name>A0A6A5CHL7_NAEFO</name>
<dbReference type="VEuPathDB" id="AmoebaDB:NF0092850"/>
<dbReference type="Pfam" id="PF13640">
    <property type="entry name" value="2OG-FeII_Oxy_3"/>
    <property type="match status" value="1"/>
</dbReference>
<sequence>MSSEPFSLAKEIEKVLAKSQPENNKYEEEEACDSCENEEDSTSFENDNFEYDEECEEVVEISENEMLAMLDAERDPFDVCAQIFDKEKLFGDEYHEDEIIVSPNLTLKHFRELYQRGFVVIDNFIDSEEANEIYSLTKKISHTFKPACELKSIEDSCDDKFRDNTARSDLIKWLHPKDFTMNESQNSSSSYCSHCSDNEEDIILWKNNQTLRRIVLQKFKVIQQRLHEFAPCIKHEDEGMELMWSLYRATGTYYEKHRDSFPSNSKDEGPLDQRKVTALLYLNTEWSDENDGGMLRVFVKPENAIKHTERIAKEINPIACRLVLFLSGAVDHEVLKSFKDRVALTSWFS</sequence>
<feature type="region of interest" description="Disordered" evidence="7">
    <location>
        <begin position="18"/>
        <end position="47"/>
    </location>
</feature>
<evidence type="ECO:0000256" key="5">
    <source>
        <dbReference type="ARBA" id="ARBA00023002"/>
    </source>
</evidence>
<dbReference type="OrthoDB" id="76265at2759"/>
<proteinExistence type="predicted"/>
<dbReference type="InterPro" id="IPR006620">
    <property type="entry name" value="Pro_4_hyd_alph"/>
</dbReference>
<evidence type="ECO:0000256" key="4">
    <source>
        <dbReference type="ARBA" id="ARBA00022964"/>
    </source>
</evidence>
<dbReference type="GO" id="GO:0031418">
    <property type="term" value="F:L-ascorbic acid binding"/>
    <property type="evidence" value="ECO:0007669"/>
    <property type="project" value="UniProtKB-KW"/>
</dbReference>
<dbReference type="InterPro" id="IPR044862">
    <property type="entry name" value="Pro_4_hyd_alph_FE2OG_OXY"/>
</dbReference>